<dbReference type="AlphaFoldDB" id="A0A5B7FGB1"/>
<sequence length="87" mass="10019">MSLCLPCLSRRVTSGRPPKFLNKCDYEARHIRQLLQTREKNECREETVPGKVEQKKILVIKRVYASSERSDALMPLTPVLHVALTKL</sequence>
<keyword evidence="2" id="KW-1185">Reference proteome</keyword>
<gene>
    <name evidence="1" type="ORF">E2C01_038079</name>
</gene>
<evidence type="ECO:0000313" key="1">
    <source>
        <dbReference type="EMBL" id="MPC44406.1"/>
    </source>
</evidence>
<comment type="caution">
    <text evidence="1">The sequence shown here is derived from an EMBL/GenBank/DDBJ whole genome shotgun (WGS) entry which is preliminary data.</text>
</comment>
<reference evidence="1 2" key="1">
    <citation type="submission" date="2019-05" db="EMBL/GenBank/DDBJ databases">
        <title>Another draft genome of Portunus trituberculatus and its Hox gene families provides insights of decapod evolution.</title>
        <authorList>
            <person name="Jeong J.-H."/>
            <person name="Song I."/>
            <person name="Kim S."/>
            <person name="Choi T."/>
            <person name="Kim D."/>
            <person name="Ryu S."/>
            <person name="Kim W."/>
        </authorList>
    </citation>
    <scope>NUCLEOTIDE SEQUENCE [LARGE SCALE GENOMIC DNA]</scope>
    <source>
        <tissue evidence="1">Muscle</tissue>
    </source>
</reference>
<dbReference type="EMBL" id="VSRR010006270">
    <property type="protein sequence ID" value="MPC44406.1"/>
    <property type="molecule type" value="Genomic_DNA"/>
</dbReference>
<proteinExistence type="predicted"/>
<organism evidence="1 2">
    <name type="scientific">Portunus trituberculatus</name>
    <name type="common">Swimming crab</name>
    <name type="synonym">Neptunus trituberculatus</name>
    <dbReference type="NCBI Taxonomy" id="210409"/>
    <lineage>
        <taxon>Eukaryota</taxon>
        <taxon>Metazoa</taxon>
        <taxon>Ecdysozoa</taxon>
        <taxon>Arthropoda</taxon>
        <taxon>Crustacea</taxon>
        <taxon>Multicrustacea</taxon>
        <taxon>Malacostraca</taxon>
        <taxon>Eumalacostraca</taxon>
        <taxon>Eucarida</taxon>
        <taxon>Decapoda</taxon>
        <taxon>Pleocyemata</taxon>
        <taxon>Brachyura</taxon>
        <taxon>Eubrachyura</taxon>
        <taxon>Portunoidea</taxon>
        <taxon>Portunidae</taxon>
        <taxon>Portuninae</taxon>
        <taxon>Portunus</taxon>
    </lineage>
</organism>
<name>A0A5B7FGB1_PORTR</name>
<accession>A0A5B7FGB1</accession>
<evidence type="ECO:0000313" key="2">
    <source>
        <dbReference type="Proteomes" id="UP000324222"/>
    </source>
</evidence>
<dbReference type="Proteomes" id="UP000324222">
    <property type="component" value="Unassembled WGS sequence"/>
</dbReference>
<protein>
    <submittedName>
        <fullName evidence="1">Uncharacterized protein</fullName>
    </submittedName>
</protein>